<evidence type="ECO:0000313" key="13">
    <source>
        <dbReference type="EMBL" id="GMA96067.1"/>
    </source>
</evidence>
<evidence type="ECO:0000256" key="1">
    <source>
        <dbReference type="ARBA" id="ARBA00004127"/>
    </source>
</evidence>
<comment type="caution">
    <text evidence="13">The sequence shown here is derived from an EMBL/GenBank/DDBJ whole genome shotgun (WGS) entry which is preliminary data.</text>
</comment>
<accession>A0ABQ6K7Y0</accession>
<evidence type="ECO:0000256" key="3">
    <source>
        <dbReference type="ARBA" id="ARBA00007222"/>
    </source>
</evidence>
<comment type="function">
    <text evidence="10">Protein O-mannosyltransferase that catalyzes the transfer of a single mannose residue from a polyprenol phospho-mannosyl lipidic donor to the hydroxyl group of selected serine and threonine residues in acceptor proteins.</text>
</comment>
<comment type="subcellular location">
    <subcellularLocation>
        <location evidence="10">Cell membrane</location>
    </subcellularLocation>
    <subcellularLocation>
        <location evidence="1">Endomembrane system</location>
        <topology evidence="1">Multi-pass membrane protein</topology>
    </subcellularLocation>
</comment>
<evidence type="ECO:0000256" key="10">
    <source>
        <dbReference type="RuleBase" id="RU367007"/>
    </source>
</evidence>
<gene>
    <name evidence="13" type="ORF">GCM10025881_28910</name>
</gene>
<keyword evidence="8 10" id="KW-0472">Membrane</keyword>
<dbReference type="InterPro" id="IPR003342">
    <property type="entry name" value="ArnT-like_N"/>
</dbReference>
<dbReference type="EC" id="2.4.1.-" evidence="10"/>
<keyword evidence="10" id="KW-1003">Cell membrane</keyword>
<feature type="domain" description="ArnT-like N-terminal" evidence="11">
    <location>
        <begin position="35"/>
        <end position="298"/>
    </location>
</feature>
<evidence type="ECO:0000256" key="8">
    <source>
        <dbReference type="ARBA" id="ARBA00023136"/>
    </source>
</evidence>
<reference evidence="14" key="1">
    <citation type="journal article" date="2019" name="Int. J. Syst. Evol. Microbiol.">
        <title>The Global Catalogue of Microorganisms (GCM) 10K type strain sequencing project: providing services to taxonomists for standard genome sequencing and annotation.</title>
        <authorList>
            <consortium name="The Broad Institute Genomics Platform"/>
            <consortium name="The Broad Institute Genome Sequencing Center for Infectious Disease"/>
            <person name="Wu L."/>
            <person name="Ma J."/>
        </authorList>
    </citation>
    <scope>NUCLEOTIDE SEQUENCE [LARGE SCALE GENOMIC DNA]</scope>
    <source>
        <strain evidence="14">NBRC 108894</strain>
    </source>
</reference>
<dbReference type="Pfam" id="PF02366">
    <property type="entry name" value="PMT"/>
    <property type="match status" value="1"/>
</dbReference>
<evidence type="ECO:0000256" key="7">
    <source>
        <dbReference type="ARBA" id="ARBA00022989"/>
    </source>
</evidence>
<protein>
    <recommendedName>
        <fullName evidence="9 10">Polyprenol-phosphate-mannose--protein mannosyltransferase</fullName>
        <ecNumber evidence="10">2.4.1.-</ecNumber>
    </recommendedName>
</protein>
<feature type="transmembrane region" description="Helical" evidence="10">
    <location>
        <begin position="27"/>
        <end position="47"/>
    </location>
</feature>
<evidence type="ECO:0000259" key="11">
    <source>
        <dbReference type="Pfam" id="PF02366"/>
    </source>
</evidence>
<feature type="transmembrane region" description="Helical" evidence="10">
    <location>
        <begin position="480"/>
        <end position="503"/>
    </location>
</feature>
<dbReference type="GO" id="GO:0016757">
    <property type="term" value="F:glycosyltransferase activity"/>
    <property type="evidence" value="ECO:0007669"/>
    <property type="project" value="UniProtKB-KW"/>
</dbReference>
<feature type="transmembrane region" description="Helical" evidence="10">
    <location>
        <begin position="180"/>
        <end position="198"/>
    </location>
</feature>
<dbReference type="InterPro" id="IPR032421">
    <property type="entry name" value="PMT_4TMC"/>
</dbReference>
<feature type="transmembrane region" description="Helical" evidence="10">
    <location>
        <begin position="393"/>
        <end position="411"/>
    </location>
</feature>
<dbReference type="InterPro" id="IPR027005">
    <property type="entry name" value="PMT-like"/>
</dbReference>
<dbReference type="Proteomes" id="UP001157034">
    <property type="component" value="Unassembled WGS sequence"/>
</dbReference>
<feature type="transmembrane region" description="Helical" evidence="10">
    <location>
        <begin position="445"/>
        <end position="468"/>
    </location>
</feature>
<organism evidence="13 14">
    <name type="scientific">Pseudolysinimonas kribbensis</name>
    <dbReference type="NCBI Taxonomy" id="433641"/>
    <lineage>
        <taxon>Bacteria</taxon>
        <taxon>Bacillati</taxon>
        <taxon>Actinomycetota</taxon>
        <taxon>Actinomycetes</taxon>
        <taxon>Micrococcales</taxon>
        <taxon>Microbacteriaceae</taxon>
        <taxon>Pseudolysinimonas</taxon>
    </lineage>
</organism>
<keyword evidence="4 10" id="KW-0328">Glycosyltransferase</keyword>
<keyword evidence="5 10" id="KW-0808">Transferase</keyword>
<feature type="transmembrane region" description="Helical" evidence="10">
    <location>
        <begin position="246"/>
        <end position="264"/>
    </location>
</feature>
<feature type="transmembrane region" description="Helical" evidence="10">
    <location>
        <begin position="124"/>
        <end position="145"/>
    </location>
</feature>
<comment type="similarity">
    <text evidence="3 10">Belongs to the glycosyltransferase 39 family.</text>
</comment>
<evidence type="ECO:0000256" key="6">
    <source>
        <dbReference type="ARBA" id="ARBA00022692"/>
    </source>
</evidence>
<comment type="pathway">
    <text evidence="2 10">Protein modification; protein glycosylation.</text>
</comment>
<dbReference type="PANTHER" id="PTHR10050:SF46">
    <property type="entry name" value="PROTEIN O-MANNOSYL-TRANSFERASE 2"/>
    <property type="match status" value="1"/>
</dbReference>
<dbReference type="EMBL" id="BSVB01000001">
    <property type="protein sequence ID" value="GMA96067.1"/>
    <property type="molecule type" value="Genomic_DNA"/>
</dbReference>
<dbReference type="RefSeq" id="WP_284254723.1">
    <property type="nucleotide sequence ID" value="NZ_BAAAQO010000004.1"/>
</dbReference>
<feature type="domain" description="Protein O-mannosyl-transferase C-terminal four TM" evidence="12">
    <location>
        <begin position="334"/>
        <end position="522"/>
    </location>
</feature>
<keyword evidence="6 10" id="KW-0812">Transmembrane</keyword>
<evidence type="ECO:0000256" key="5">
    <source>
        <dbReference type="ARBA" id="ARBA00022679"/>
    </source>
</evidence>
<keyword evidence="14" id="KW-1185">Reference proteome</keyword>
<proteinExistence type="inferred from homology"/>
<evidence type="ECO:0000256" key="9">
    <source>
        <dbReference type="ARBA" id="ARBA00093617"/>
    </source>
</evidence>
<evidence type="ECO:0000313" key="14">
    <source>
        <dbReference type="Proteomes" id="UP001157034"/>
    </source>
</evidence>
<feature type="transmembrane region" description="Helical" evidence="10">
    <location>
        <begin position="285"/>
        <end position="306"/>
    </location>
</feature>
<dbReference type="Pfam" id="PF16192">
    <property type="entry name" value="PMT_4TMC"/>
    <property type="match status" value="1"/>
</dbReference>
<keyword evidence="7 10" id="KW-1133">Transmembrane helix</keyword>
<evidence type="ECO:0000259" key="12">
    <source>
        <dbReference type="Pfam" id="PF16192"/>
    </source>
</evidence>
<evidence type="ECO:0000256" key="4">
    <source>
        <dbReference type="ARBA" id="ARBA00022676"/>
    </source>
</evidence>
<evidence type="ECO:0000256" key="2">
    <source>
        <dbReference type="ARBA" id="ARBA00004922"/>
    </source>
</evidence>
<sequence>MTVVELTGSRLDDWWQDLMVRPIARRIAIWGGPVIVLVVATLTRLVGLGQPHELVFDETYYVKDAWTIWHLGYEGSWPSDPNPGFQQGRVDTFTSAPEFIAHPPLGKWIIALGEVASGGAASSWGWRISTAVVGILLVALVMVLAHLLFRSTLLTTIAGGLMAIDGNAIVMSRVALLDDIVAFWGLVGVILVLLDRGWTLRRLTEWVAHRGEAGQPTDWGPILWWRPWLLLAAVSFGLMAGTKWSGFYFLAGFGVFVVLSEIVLRKRAGIGFYSSSSFLQQSWATFLLVVPLGLATYLATWTGWFATSGGYDRTWIQNGGSPATGLLSGVPVAVQNWWHYQGEIWNYNIHESTPHAYQANPFTWLFLVRPTSMYYHDNGNGTAAEILELANPLIWWAATAAAFFLVVRVVWGAVRRRSVWREALVLAGLGAGYLPWLLYVDRTIFQFYSIAFEPYLLLCLVATIRVLVGTRDDPAPQRVRGLALVGVFLGLCAVLSVFFWPLWIGQTIPLDYLRLHYWFPTWI</sequence>
<dbReference type="PANTHER" id="PTHR10050">
    <property type="entry name" value="DOLICHYL-PHOSPHATE-MANNOSE--PROTEIN MANNOSYLTRANSFERASE"/>
    <property type="match status" value="1"/>
</dbReference>
<name>A0ABQ6K7Y0_9MICO</name>
<feature type="transmembrane region" description="Helical" evidence="10">
    <location>
        <begin position="423"/>
        <end position="439"/>
    </location>
</feature>